<feature type="region of interest" description="Disordered" evidence="1">
    <location>
        <begin position="232"/>
        <end position="258"/>
    </location>
</feature>
<feature type="compositionally biased region" description="Basic and acidic residues" evidence="1">
    <location>
        <begin position="248"/>
        <end position="258"/>
    </location>
</feature>
<sequence>GTPYFMALEIWMGHYLFRPERPKNEILRGSAFLSMLEGMDARQGTSAPVRYNYLHDLESLFWILMYFLLIMHPADDQVGTNGEAGADGKVGTDGEVNAGNNVNELVISHRMHTFHELFPLFSNFDFSRRVEFLKGNEYVQSQYMSSVPGQFVVTMRFAIVVSSLLRVEYQRVEALPDSATDKFSATLYQELQLSAATLAGSEEKRFWLGDMFDMSEHVVPVVERTIQEVGGVSKKRAAEQVTGGSSTREGKRSKQSEK</sequence>
<keyword evidence="3" id="KW-1185">Reference proteome</keyword>
<keyword evidence="2" id="KW-0418">Kinase</keyword>
<keyword evidence="2" id="KW-0808">Transferase</keyword>
<evidence type="ECO:0000313" key="3">
    <source>
        <dbReference type="Proteomes" id="UP000017559"/>
    </source>
</evidence>
<protein>
    <submittedName>
        <fullName evidence="2">Other 1 protein kinase</fullName>
    </submittedName>
</protein>
<evidence type="ECO:0000313" key="2">
    <source>
        <dbReference type="EMBL" id="ESK80820.1"/>
    </source>
</evidence>
<dbReference type="Proteomes" id="UP000017559">
    <property type="component" value="Unassembled WGS sequence"/>
</dbReference>
<dbReference type="KEGG" id="mrr:Moror_4321"/>
<dbReference type="GO" id="GO:0016301">
    <property type="term" value="F:kinase activity"/>
    <property type="evidence" value="ECO:0007669"/>
    <property type="project" value="UniProtKB-KW"/>
</dbReference>
<dbReference type="OrthoDB" id="312874at2759"/>
<accession>V2WKT5</accession>
<feature type="non-terminal residue" evidence="2">
    <location>
        <position position="1"/>
    </location>
</feature>
<dbReference type="HOGENOM" id="CLU_1079909_0_0_1"/>
<gene>
    <name evidence="2" type="ORF">Moror_4321</name>
</gene>
<evidence type="ECO:0000256" key="1">
    <source>
        <dbReference type="SAM" id="MobiDB-lite"/>
    </source>
</evidence>
<reference evidence="2 3" key="1">
    <citation type="journal article" date="2014" name="BMC Genomics">
        <title>Genome and secretome analysis of the hemibiotrophic fungal pathogen, Moniliophthora roreri, which causes frosty pod rot disease of cacao: mechanisms of the biotrophic and necrotrophic phases.</title>
        <authorList>
            <person name="Meinhardt L.W."/>
            <person name="Costa G.G.L."/>
            <person name="Thomazella D.P.T."/>
            <person name="Teixeira P.J.P.L."/>
            <person name="Carazzolle M.F."/>
            <person name="Schuster S.C."/>
            <person name="Carlson J.E."/>
            <person name="Guiltinan M.J."/>
            <person name="Mieczkowski P."/>
            <person name="Farmer A."/>
            <person name="Ramaraj T."/>
            <person name="Crozier J."/>
            <person name="Davis R.E."/>
            <person name="Shao J."/>
            <person name="Melnick R.L."/>
            <person name="Pereira G.A.G."/>
            <person name="Bailey B.A."/>
        </authorList>
    </citation>
    <scope>NUCLEOTIDE SEQUENCE [LARGE SCALE GENOMIC DNA]</scope>
    <source>
        <strain evidence="2 3">MCA 2997</strain>
    </source>
</reference>
<dbReference type="EMBL" id="AWSO01002954">
    <property type="protein sequence ID" value="ESK80820.1"/>
    <property type="molecule type" value="Genomic_DNA"/>
</dbReference>
<organism evidence="2 3">
    <name type="scientific">Moniliophthora roreri (strain MCA 2997)</name>
    <name type="common">Cocoa frosty pod rot fungus</name>
    <name type="synonym">Crinipellis roreri</name>
    <dbReference type="NCBI Taxonomy" id="1381753"/>
    <lineage>
        <taxon>Eukaryota</taxon>
        <taxon>Fungi</taxon>
        <taxon>Dikarya</taxon>
        <taxon>Basidiomycota</taxon>
        <taxon>Agaricomycotina</taxon>
        <taxon>Agaricomycetes</taxon>
        <taxon>Agaricomycetidae</taxon>
        <taxon>Agaricales</taxon>
        <taxon>Marasmiineae</taxon>
        <taxon>Marasmiaceae</taxon>
        <taxon>Moniliophthora</taxon>
    </lineage>
</organism>
<dbReference type="AlphaFoldDB" id="V2WKT5"/>
<name>V2WKT5_MONRO</name>
<proteinExistence type="predicted"/>
<comment type="caution">
    <text evidence="2">The sequence shown here is derived from an EMBL/GenBank/DDBJ whole genome shotgun (WGS) entry which is preliminary data.</text>
</comment>